<feature type="transmembrane region" description="Helical" evidence="1">
    <location>
        <begin position="141"/>
        <end position="161"/>
    </location>
</feature>
<comment type="caution">
    <text evidence="2">The sequence shown here is derived from an EMBL/GenBank/DDBJ whole genome shotgun (WGS) entry which is preliminary data.</text>
</comment>
<dbReference type="EMBL" id="CAMPGE010017779">
    <property type="protein sequence ID" value="CAI2376238.1"/>
    <property type="molecule type" value="Genomic_DNA"/>
</dbReference>
<reference evidence="2" key="1">
    <citation type="submission" date="2023-07" db="EMBL/GenBank/DDBJ databases">
        <authorList>
            <consortium name="AG Swart"/>
            <person name="Singh M."/>
            <person name="Singh A."/>
            <person name="Seah K."/>
            <person name="Emmerich C."/>
        </authorList>
    </citation>
    <scope>NUCLEOTIDE SEQUENCE</scope>
    <source>
        <strain evidence="2">DP1</strain>
    </source>
</reference>
<feature type="transmembrane region" description="Helical" evidence="1">
    <location>
        <begin position="41"/>
        <end position="64"/>
    </location>
</feature>
<sequence>MEDSETKAFVSENEYKVAPESLLSGDSLIDFRRYLKIKTALITWNLAAASASFFVFFVCVWRIMTGNRRPWLFQYAFPEGEISHAVYTIEASYFPKSLGYVDLLFVLTPIYATMLYMCNAFTIVVSISLKNYHYLRTSKSISAVMSVPCMVLIIAFCNSLLTLAEDYLAKCYQEYKISQEQMHQGSSIASVIIVSVTIAAILGVLLNTFINYFASKGLEAKMKYYCEKNLEHEAFISLPLFNQADNLTSCSENSIEIVNDSCIDTKV</sequence>
<evidence type="ECO:0000313" key="3">
    <source>
        <dbReference type="Proteomes" id="UP001295684"/>
    </source>
</evidence>
<evidence type="ECO:0000313" key="2">
    <source>
        <dbReference type="EMBL" id="CAI2376238.1"/>
    </source>
</evidence>
<feature type="transmembrane region" description="Helical" evidence="1">
    <location>
        <begin position="103"/>
        <end position="129"/>
    </location>
</feature>
<keyword evidence="1" id="KW-1133">Transmembrane helix</keyword>
<organism evidence="2 3">
    <name type="scientific">Euplotes crassus</name>
    <dbReference type="NCBI Taxonomy" id="5936"/>
    <lineage>
        <taxon>Eukaryota</taxon>
        <taxon>Sar</taxon>
        <taxon>Alveolata</taxon>
        <taxon>Ciliophora</taxon>
        <taxon>Intramacronucleata</taxon>
        <taxon>Spirotrichea</taxon>
        <taxon>Hypotrichia</taxon>
        <taxon>Euplotida</taxon>
        <taxon>Euplotidae</taxon>
        <taxon>Moneuplotes</taxon>
    </lineage>
</organism>
<gene>
    <name evidence="2" type="ORF">ECRASSUSDP1_LOCUS17607</name>
</gene>
<feature type="transmembrane region" description="Helical" evidence="1">
    <location>
        <begin position="188"/>
        <end position="214"/>
    </location>
</feature>
<dbReference type="AlphaFoldDB" id="A0AAD2D1F6"/>
<name>A0AAD2D1F6_EUPCR</name>
<keyword evidence="3" id="KW-1185">Reference proteome</keyword>
<accession>A0AAD2D1F6</accession>
<protein>
    <submittedName>
        <fullName evidence="2">Uncharacterized protein</fullName>
    </submittedName>
</protein>
<dbReference type="Proteomes" id="UP001295684">
    <property type="component" value="Unassembled WGS sequence"/>
</dbReference>
<proteinExistence type="predicted"/>
<keyword evidence="1" id="KW-0472">Membrane</keyword>
<evidence type="ECO:0000256" key="1">
    <source>
        <dbReference type="SAM" id="Phobius"/>
    </source>
</evidence>
<keyword evidence="1" id="KW-0812">Transmembrane</keyword>